<evidence type="ECO:0000256" key="3">
    <source>
        <dbReference type="ARBA" id="ARBA00022692"/>
    </source>
</evidence>
<sequence>MIRFLPLVLGFVLWLYCLVDCIGTRDDRVRNLPKVAWIIIVLLFPFVGSLAWLLAGRPAKEAPLTREQGAAPGFSEYERRGRFAAADPEKDAEFLRQVRERAEQQRRAYDEKKRLEREAQEQPREPEA</sequence>
<evidence type="ECO:0000256" key="5">
    <source>
        <dbReference type="ARBA" id="ARBA00023136"/>
    </source>
</evidence>
<protein>
    <submittedName>
        <fullName evidence="7">Phospholipase_D-nuclease N-terminal</fullName>
    </submittedName>
</protein>
<evidence type="ECO:0000313" key="8">
    <source>
        <dbReference type="Proteomes" id="UP000199034"/>
    </source>
</evidence>
<keyword evidence="8" id="KW-1185">Reference proteome</keyword>
<keyword evidence="3" id="KW-0812">Transmembrane</keyword>
<organism evidence="7 8">
    <name type="scientific">Nocardioides lianchengensis</name>
    <dbReference type="NCBI Taxonomy" id="1045774"/>
    <lineage>
        <taxon>Bacteria</taxon>
        <taxon>Bacillati</taxon>
        <taxon>Actinomycetota</taxon>
        <taxon>Actinomycetes</taxon>
        <taxon>Propionibacteriales</taxon>
        <taxon>Nocardioidaceae</taxon>
        <taxon>Nocardioides</taxon>
    </lineage>
</organism>
<evidence type="ECO:0000256" key="4">
    <source>
        <dbReference type="ARBA" id="ARBA00022989"/>
    </source>
</evidence>
<dbReference type="RefSeq" id="WP_090851047.1">
    <property type="nucleotide sequence ID" value="NZ_FMZM01000002.1"/>
</dbReference>
<dbReference type="InterPro" id="IPR027379">
    <property type="entry name" value="CLS_N"/>
</dbReference>
<reference evidence="8" key="1">
    <citation type="submission" date="2016-10" db="EMBL/GenBank/DDBJ databases">
        <authorList>
            <person name="Varghese N."/>
            <person name="Submissions S."/>
        </authorList>
    </citation>
    <scope>NUCLEOTIDE SEQUENCE [LARGE SCALE GENOMIC DNA]</scope>
    <source>
        <strain evidence="8">CGMCC 4.6858</strain>
    </source>
</reference>
<evidence type="ECO:0000259" key="6">
    <source>
        <dbReference type="Pfam" id="PF13396"/>
    </source>
</evidence>
<evidence type="ECO:0000256" key="1">
    <source>
        <dbReference type="ARBA" id="ARBA00004651"/>
    </source>
</evidence>
<keyword evidence="4" id="KW-1133">Transmembrane helix</keyword>
<dbReference type="Proteomes" id="UP000199034">
    <property type="component" value="Unassembled WGS sequence"/>
</dbReference>
<accession>A0A1G6L1H8</accession>
<feature type="domain" description="Cardiolipin synthase N-terminal" evidence="6">
    <location>
        <begin position="12"/>
        <end position="57"/>
    </location>
</feature>
<keyword evidence="2" id="KW-1003">Cell membrane</keyword>
<evidence type="ECO:0000256" key="2">
    <source>
        <dbReference type="ARBA" id="ARBA00022475"/>
    </source>
</evidence>
<keyword evidence="5" id="KW-0472">Membrane</keyword>
<comment type="subcellular location">
    <subcellularLocation>
        <location evidence="1">Cell membrane</location>
        <topology evidence="1">Multi-pass membrane protein</topology>
    </subcellularLocation>
</comment>
<dbReference type="STRING" id="1045774.SAMN05421872_10287"/>
<dbReference type="Pfam" id="PF13396">
    <property type="entry name" value="PLDc_N"/>
    <property type="match status" value="1"/>
</dbReference>
<gene>
    <name evidence="7" type="ORF">SAMN05421872_10287</name>
</gene>
<name>A0A1G6L1H8_9ACTN</name>
<dbReference type="AlphaFoldDB" id="A0A1G6L1H8"/>
<evidence type="ECO:0000313" key="7">
    <source>
        <dbReference type="EMBL" id="SDC37222.1"/>
    </source>
</evidence>
<proteinExistence type="predicted"/>
<dbReference type="GO" id="GO:0005886">
    <property type="term" value="C:plasma membrane"/>
    <property type="evidence" value="ECO:0007669"/>
    <property type="project" value="UniProtKB-SubCell"/>
</dbReference>
<dbReference type="OrthoDB" id="3298527at2"/>
<dbReference type="EMBL" id="FMZM01000002">
    <property type="protein sequence ID" value="SDC37222.1"/>
    <property type="molecule type" value="Genomic_DNA"/>
</dbReference>